<protein>
    <submittedName>
        <fullName evidence="2">Lipoprotein</fullName>
    </submittedName>
</protein>
<keyword evidence="4" id="KW-1185">Reference proteome</keyword>
<keyword evidence="2" id="KW-0614">Plasmid</keyword>
<dbReference type="RefSeq" id="WP_183148331.1">
    <property type="nucleotide sequence ID" value="NZ_LR778302.1"/>
</dbReference>
<dbReference type="Proteomes" id="UP000515733">
    <property type="component" value="Plasmid pI"/>
</dbReference>
<feature type="chain" id="PRO_5044126364" evidence="1">
    <location>
        <begin position="20"/>
        <end position="52"/>
    </location>
</feature>
<dbReference type="EMBL" id="LR778302">
    <property type="protein sequence ID" value="CAB1371278.1"/>
    <property type="molecule type" value="Genomic_DNA"/>
</dbReference>
<keyword evidence="1" id="KW-0732">Signal</keyword>
<reference evidence="2 4" key="1">
    <citation type="submission" date="2020-03" db="EMBL/GenBank/DDBJ databases">
        <authorList>
            <consortium name="Genoscope - CEA"/>
            <person name="William W."/>
        </authorList>
    </citation>
    <scope>NUCLEOTIDE SEQUENCE [LARGE SCALE GENOMIC DNA]</scope>
    <source>
        <strain evidence="4">DSM 16959</strain>
        <strain evidence="2">DSM16959</strain>
        <plasmid evidence="2 4">pI</plasmid>
    </source>
</reference>
<dbReference type="EMBL" id="LR778302">
    <property type="protein sequence ID" value="CAB1371179.1"/>
    <property type="molecule type" value="Genomic_DNA"/>
</dbReference>
<dbReference type="KEGG" id="doe:DENOEST_P0120"/>
<sequence length="52" mass="5640">MKSLLALLLAATLAGCATAPEPVAMHNDWRTGTDYSPYRSIATAIQCDDCRR</sequence>
<gene>
    <name evidence="2" type="ORF">DENOEST_P0021</name>
    <name evidence="3" type="ORF">DENOEST_P0120</name>
</gene>
<keyword evidence="2" id="KW-0449">Lipoprotein</keyword>
<organism evidence="2 4">
    <name type="scientific">Denitratisoma oestradiolicum</name>
    <dbReference type="NCBI Taxonomy" id="311182"/>
    <lineage>
        <taxon>Bacteria</taxon>
        <taxon>Pseudomonadati</taxon>
        <taxon>Pseudomonadota</taxon>
        <taxon>Betaproteobacteria</taxon>
        <taxon>Nitrosomonadales</taxon>
        <taxon>Sterolibacteriaceae</taxon>
        <taxon>Denitratisoma</taxon>
    </lineage>
</organism>
<name>A0A6S6Y6E4_9PROT</name>
<proteinExistence type="predicted"/>
<evidence type="ECO:0000313" key="4">
    <source>
        <dbReference type="Proteomes" id="UP000515733"/>
    </source>
</evidence>
<accession>A0A6S6Y6E4</accession>
<dbReference type="KEGG" id="doe:DENOEST_P0021"/>
<evidence type="ECO:0000256" key="1">
    <source>
        <dbReference type="SAM" id="SignalP"/>
    </source>
</evidence>
<geneLocation type="plasmid" evidence="2 4">
    <name>pI</name>
</geneLocation>
<dbReference type="AlphaFoldDB" id="A0A6S6Y6E4"/>
<feature type="signal peptide" evidence="1">
    <location>
        <begin position="1"/>
        <end position="19"/>
    </location>
</feature>
<dbReference type="PROSITE" id="PS51257">
    <property type="entry name" value="PROKAR_LIPOPROTEIN"/>
    <property type="match status" value="1"/>
</dbReference>
<evidence type="ECO:0000313" key="3">
    <source>
        <dbReference type="EMBL" id="CAB1371278.1"/>
    </source>
</evidence>
<evidence type="ECO:0000313" key="2">
    <source>
        <dbReference type="EMBL" id="CAB1371179.1"/>
    </source>
</evidence>